<dbReference type="RefSeq" id="WP_331713108.1">
    <property type="nucleotide sequence ID" value="NZ_AP017369.1"/>
</dbReference>
<keyword evidence="3" id="KW-1185">Reference proteome</keyword>
<dbReference type="Proteomes" id="UP000218244">
    <property type="component" value="Chromosome"/>
</dbReference>
<feature type="compositionally biased region" description="Basic and acidic residues" evidence="1">
    <location>
        <begin position="29"/>
        <end position="46"/>
    </location>
</feature>
<proteinExistence type="predicted"/>
<sequence length="46" mass="5064">MVVSPGFYDRAIQAIEDMEDIRAAATARQEAEEVSHEDLKAELGLS</sequence>
<dbReference type="AlphaFoldDB" id="A0A160PMN8"/>
<gene>
    <name evidence="2" type="ORF">N24_0213</name>
</gene>
<dbReference type="EMBL" id="AP017369">
    <property type="protein sequence ID" value="BAU94475.1"/>
    <property type="molecule type" value="Genomic_DNA"/>
</dbReference>
<evidence type="ECO:0000313" key="3">
    <source>
        <dbReference type="Proteomes" id="UP000218244"/>
    </source>
</evidence>
<evidence type="ECO:0000256" key="1">
    <source>
        <dbReference type="SAM" id="MobiDB-lite"/>
    </source>
</evidence>
<evidence type="ECO:0000313" key="2">
    <source>
        <dbReference type="EMBL" id="BAU94475.1"/>
    </source>
</evidence>
<reference evidence="2 3" key="1">
    <citation type="submission" date="2016-02" db="EMBL/GenBank/DDBJ databases">
        <title>Corynebacterium glutamicum N24 whole genome sequencing project.</title>
        <authorList>
            <person name="Matsutani M."/>
            <person name="Nangtapong N."/>
            <person name="Yakushi T."/>
            <person name="Matsushita K."/>
        </authorList>
    </citation>
    <scope>NUCLEOTIDE SEQUENCE [LARGE SCALE GENOMIC DNA]</scope>
    <source>
        <strain evidence="2 3">N24</strain>
    </source>
</reference>
<protein>
    <recommendedName>
        <fullName evidence="4">Prevent-host-death family protein</fullName>
    </recommendedName>
</protein>
<dbReference type="KEGG" id="csur:N24_0213"/>
<organism evidence="2 3">
    <name type="scientific">Corynebacterium suranareeae</name>
    <dbReference type="NCBI Taxonomy" id="2506452"/>
    <lineage>
        <taxon>Bacteria</taxon>
        <taxon>Bacillati</taxon>
        <taxon>Actinomycetota</taxon>
        <taxon>Actinomycetes</taxon>
        <taxon>Mycobacteriales</taxon>
        <taxon>Corynebacteriaceae</taxon>
        <taxon>Corynebacterium</taxon>
    </lineage>
</organism>
<accession>A0A160PMN8</accession>
<name>A0A160PMN8_9CORY</name>
<evidence type="ECO:0008006" key="4">
    <source>
        <dbReference type="Google" id="ProtNLM"/>
    </source>
</evidence>
<feature type="region of interest" description="Disordered" evidence="1">
    <location>
        <begin position="27"/>
        <end position="46"/>
    </location>
</feature>